<dbReference type="InterPro" id="IPR005031">
    <property type="entry name" value="COQ10_START"/>
</dbReference>
<feature type="region of interest" description="Disordered" evidence="1">
    <location>
        <begin position="71"/>
        <end position="103"/>
    </location>
</feature>
<gene>
    <name evidence="3" type="ORF">HCJ92_16955</name>
</gene>
<dbReference type="EMBL" id="JAAVJB010000153">
    <property type="protein sequence ID" value="NJP67943.1"/>
    <property type="molecule type" value="Genomic_DNA"/>
</dbReference>
<sequence>MTTTEQQDAGPMSAAMGKVREELMQMLAAQAKAAVHATGEKLKGSALGAAGSAAGSKVLPDVAGKVLQGENPASAAAGSVKEGITRHVPGMGKDEESQSAAGEGDDHAFLAKVTAIIEAIDVGVPRSVCYNHWTEFEDFGTWAKGVSNVTQQEDESATWAFKMVFSSREYESTIEEQVPDDRVIWSSEGAKGTTYGAVTFHELGPSLTRVIAVVEYSPNGFIEKLGNLWRAQGRRLRLDMKNFQRYVTLSADPEVEGWRGEIRDGEVVRTHEEAMEAAESDEEEDEDSEDDEAAAEDTDQDEEEEGEEEDR</sequence>
<comment type="caution">
    <text evidence="3">The sequence shown here is derived from an EMBL/GenBank/DDBJ whole genome shotgun (WGS) entry which is preliminary data.</text>
</comment>
<dbReference type="Gene3D" id="3.30.530.20">
    <property type="match status" value="1"/>
</dbReference>
<dbReference type="InterPro" id="IPR023393">
    <property type="entry name" value="START-like_dom_sf"/>
</dbReference>
<organism evidence="3 4">
    <name type="scientific">Streptomyces spiramenti</name>
    <dbReference type="NCBI Taxonomy" id="2720606"/>
    <lineage>
        <taxon>Bacteria</taxon>
        <taxon>Bacillati</taxon>
        <taxon>Actinomycetota</taxon>
        <taxon>Actinomycetes</taxon>
        <taxon>Kitasatosporales</taxon>
        <taxon>Streptomycetaceae</taxon>
        <taxon>Streptomyces</taxon>
    </lineage>
</organism>
<dbReference type="PANTHER" id="PTHR33824">
    <property type="entry name" value="POLYKETIDE CYCLASE/DEHYDRASE AND LIPID TRANSPORT SUPERFAMILY PROTEIN"/>
    <property type="match status" value="1"/>
</dbReference>
<feature type="compositionally biased region" description="Basic and acidic residues" evidence="1">
    <location>
        <begin position="264"/>
        <end position="274"/>
    </location>
</feature>
<dbReference type="SUPFAM" id="SSF55961">
    <property type="entry name" value="Bet v1-like"/>
    <property type="match status" value="1"/>
</dbReference>
<feature type="compositionally biased region" description="Acidic residues" evidence="1">
    <location>
        <begin position="275"/>
        <end position="311"/>
    </location>
</feature>
<dbReference type="Pfam" id="PF03364">
    <property type="entry name" value="Polyketide_cyc"/>
    <property type="match status" value="1"/>
</dbReference>
<dbReference type="RefSeq" id="WP_167934455.1">
    <property type="nucleotide sequence ID" value="NZ_JAAVJB010000153.1"/>
</dbReference>
<evidence type="ECO:0000313" key="4">
    <source>
        <dbReference type="Proteomes" id="UP000746503"/>
    </source>
</evidence>
<feature type="domain" description="Coenzyme Q-binding protein COQ10 START" evidence="2">
    <location>
        <begin position="122"/>
        <end position="243"/>
    </location>
</feature>
<reference evidence="3 4" key="1">
    <citation type="submission" date="2020-03" db="EMBL/GenBank/DDBJ databases">
        <title>Draft genome of Streptomyces sp. ventii, isolated from the Axial Seamount in the Pacific Ocean, and resequencing of the two type strains Streptomyces lonarensis strain NCL 716 and Streptomyces bohaiensis strain 11A07.</title>
        <authorList>
            <person name="Loughran R.M."/>
            <person name="Pfannmuller K.M."/>
            <person name="Wasson B.J."/>
            <person name="Deadmond M.C."/>
            <person name="Paddock B.E."/>
            <person name="Koyack M.J."/>
            <person name="Gallegos D.A."/>
            <person name="Mitchell E.A."/>
            <person name="Ushijima B."/>
            <person name="Saw J.H."/>
            <person name="Mcphail K.L."/>
            <person name="Videau P."/>
        </authorList>
    </citation>
    <scope>NUCLEOTIDE SEQUENCE [LARGE SCALE GENOMIC DNA]</scope>
    <source>
        <strain evidence="4">5675061</strain>
    </source>
</reference>
<keyword evidence="4" id="KW-1185">Reference proteome</keyword>
<proteinExistence type="predicted"/>
<accession>A0ABX1ALG4</accession>
<dbReference type="CDD" id="cd07817">
    <property type="entry name" value="SRPBCC_8"/>
    <property type="match status" value="1"/>
</dbReference>
<dbReference type="InterPro" id="IPR047137">
    <property type="entry name" value="ORF3"/>
</dbReference>
<feature type="region of interest" description="Disordered" evidence="1">
    <location>
        <begin position="264"/>
        <end position="311"/>
    </location>
</feature>
<evidence type="ECO:0000259" key="2">
    <source>
        <dbReference type="Pfam" id="PF03364"/>
    </source>
</evidence>
<name>A0ABX1ALG4_9ACTN</name>
<dbReference type="Proteomes" id="UP000746503">
    <property type="component" value="Unassembled WGS sequence"/>
</dbReference>
<evidence type="ECO:0000256" key="1">
    <source>
        <dbReference type="SAM" id="MobiDB-lite"/>
    </source>
</evidence>
<dbReference type="PANTHER" id="PTHR33824:SF7">
    <property type="entry name" value="POLYKETIDE CYCLASE_DEHYDRASE AND LIPID TRANSPORT SUPERFAMILY PROTEIN"/>
    <property type="match status" value="1"/>
</dbReference>
<evidence type="ECO:0000313" key="3">
    <source>
        <dbReference type="EMBL" id="NJP67943.1"/>
    </source>
</evidence>
<protein>
    <submittedName>
        <fullName evidence="3">SRPBCC family protein</fullName>
    </submittedName>
</protein>